<gene>
    <name evidence="3" type="ORF">SAMN04488498_13611</name>
</gene>
<dbReference type="Proteomes" id="UP000323300">
    <property type="component" value="Unassembled WGS sequence"/>
</dbReference>
<dbReference type="NCBIfam" id="TIGR02568">
    <property type="entry name" value="LcrE"/>
    <property type="match status" value="1"/>
</dbReference>
<dbReference type="NCBIfam" id="TIGR02511">
    <property type="entry name" value="type_III_tyeA"/>
    <property type="match status" value="1"/>
</dbReference>
<evidence type="ECO:0000313" key="3">
    <source>
        <dbReference type="EMBL" id="SFL12475.1"/>
    </source>
</evidence>
<proteinExistence type="predicted"/>
<dbReference type="AlphaFoldDB" id="A0A1I4F3C2"/>
<dbReference type="Pfam" id="PF07201">
    <property type="entry name" value="HrpJ"/>
    <property type="match status" value="1"/>
</dbReference>
<dbReference type="Gene3D" id="1.20.1280.80">
    <property type="match status" value="1"/>
</dbReference>
<name>A0A1I4F3C2_9HYPH</name>
<reference evidence="3 4" key="1">
    <citation type="submission" date="2016-10" db="EMBL/GenBank/DDBJ databases">
        <authorList>
            <person name="Varghese N."/>
            <person name="Submissions S."/>
        </authorList>
    </citation>
    <scope>NUCLEOTIDE SEQUENCE [LARGE SCALE GENOMIC DNA]</scope>
    <source>
        <strain evidence="3 4">DSM 21822</strain>
    </source>
</reference>
<dbReference type="Gene3D" id="1.10.150.630">
    <property type="match status" value="1"/>
</dbReference>
<feature type="domain" description="Hypersensitivity response secretion-like HrpJ" evidence="1">
    <location>
        <begin position="189"/>
        <end position="308"/>
    </location>
</feature>
<dbReference type="Pfam" id="PF09059">
    <property type="entry name" value="TyeA"/>
    <property type="match status" value="1"/>
</dbReference>
<dbReference type="InterPro" id="IPR013401">
    <property type="entry name" value="T3SS_LcrE"/>
</dbReference>
<keyword evidence="4" id="KW-1185">Reference proteome</keyword>
<dbReference type="OrthoDB" id="5810262at2"/>
<dbReference type="SUPFAM" id="SSF140591">
    <property type="entry name" value="Type III secretion system domain"/>
    <property type="match status" value="2"/>
</dbReference>
<dbReference type="EMBL" id="FOSL01000036">
    <property type="protein sequence ID" value="SFL12475.1"/>
    <property type="molecule type" value="Genomic_DNA"/>
</dbReference>
<feature type="domain" description="Type III secretion system effector delivery regulator TyeA" evidence="2">
    <location>
        <begin position="379"/>
        <end position="459"/>
    </location>
</feature>
<dbReference type="InterPro" id="IPR038347">
    <property type="entry name" value="TyeA_sf"/>
</dbReference>
<evidence type="ECO:0000259" key="1">
    <source>
        <dbReference type="Pfam" id="PF07201"/>
    </source>
</evidence>
<dbReference type="InterPro" id="IPR010812">
    <property type="entry name" value="HrpJ-like"/>
</dbReference>
<dbReference type="GO" id="GO:0050709">
    <property type="term" value="P:negative regulation of protein secretion"/>
    <property type="evidence" value="ECO:0007669"/>
    <property type="project" value="InterPro"/>
</dbReference>
<evidence type="ECO:0000313" key="4">
    <source>
        <dbReference type="Proteomes" id="UP000323300"/>
    </source>
</evidence>
<organism evidence="3 4">
    <name type="scientific">Neomesorhizobium albiziae</name>
    <dbReference type="NCBI Taxonomy" id="335020"/>
    <lineage>
        <taxon>Bacteria</taxon>
        <taxon>Pseudomonadati</taxon>
        <taxon>Pseudomonadota</taxon>
        <taxon>Alphaproteobacteria</taxon>
        <taxon>Hyphomicrobiales</taxon>
        <taxon>Phyllobacteriaceae</taxon>
        <taxon>Neomesorhizobium</taxon>
    </lineage>
</organism>
<dbReference type="InterPro" id="IPR015144">
    <property type="entry name" value="T3SS_TyeA"/>
</dbReference>
<evidence type="ECO:0000259" key="2">
    <source>
        <dbReference type="Pfam" id="PF09059"/>
    </source>
</evidence>
<dbReference type="InterPro" id="IPR013351">
    <property type="entry name" value="T3SS_TyeA-rel"/>
</dbReference>
<protein>
    <submittedName>
        <fullName evidence="3">Type III secretion outer membrane protein PopN</fullName>
    </submittedName>
</protein>
<accession>A0A1I4F3C2</accession>
<sequence>MSAAPPRARSAGWYAVQMELRKEQAPNLEGEKNLDLFGLASSSDEWQVGPQGSPYVGICSALAMESRRIWVGRMLKRSVVDRTELKAMSDGTEVFGTASLRLGSDRSAIEPVPTPVGSWRGEAVRLERPTHATLLEQAKEELTFRFSEVMESTGHAEHKISEERVAPPLSAVDELDAYFERLPFFNRAELQALLRDIRSGDCAVEDILRKAGRRFADPSFAYAALDLAAREFRREGLDEVAVRTDAAKAQLMAKQGVAVRAGLNISMVASEEAAGDKKIAAELSDFYRATISSDPGPVRLYRGILDRFGVEGFARHVTFLTRALGEDIGSVGPSIEPARLREILGGLSALRVLDTVHECCGEMVERVGRQSKIVITATGVMQQLLPLVEDIVPDPSKIIPIPERLGIPAVQLDLQISLLRESRKLLAMIPVGVYRDLEARGTTLRAVQQAMDIRIGQEESA</sequence>
<dbReference type="GO" id="GO:0030254">
    <property type="term" value="P:protein secretion by the type III secretion system"/>
    <property type="evidence" value="ECO:0007669"/>
    <property type="project" value="InterPro"/>
</dbReference>
<dbReference type="GO" id="GO:0009986">
    <property type="term" value="C:cell surface"/>
    <property type="evidence" value="ECO:0007669"/>
    <property type="project" value="InterPro"/>
</dbReference>
<dbReference type="GO" id="GO:0019867">
    <property type="term" value="C:outer membrane"/>
    <property type="evidence" value="ECO:0007669"/>
    <property type="project" value="InterPro"/>
</dbReference>